<dbReference type="RefSeq" id="WP_115131091.1">
    <property type="nucleotide sequence ID" value="NZ_CP022601.1"/>
</dbReference>
<accession>A0A345VN90</accession>
<dbReference type="EMBL" id="CP022601">
    <property type="protein sequence ID" value="AXJ14192.1"/>
    <property type="molecule type" value="Genomic_DNA"/>
</dbReference>
<dbReference type="Proteomes" id="UP000255411">
    <property type="component" value="Chromosome"/>
</dbReference>
<protein>
    <submittedName>
        <fullName evidence="1">Uncharacterized protein</fullName>
    </submittedName>
</protein>
<name>A0A345VN90_9STRE</name>
<organism evidence="1 2">
    <name type="scientific">Streptococcus pluranimalium</name>
    <dbReference type="NCBI Taxonomy" id="82348"/>
    <lineage>
        <taxon>Bacteria</taxon>
        <taxon>Bacillati</taxon>
        <taxon>Bacillota</taxon>
        <taxon>Bacilli</taxon>
        <taxon>Lactobacillales</taxon>
        <taxon>Streptococcaceae</taxon>
        <taxon>Streptococcus</taxon>
    </lineage>
</organism>
<dbReference type="AlphaFoldDB" id="A0A345VN90"/>
<gene>
    <name evidence="1" type="ORF">Sp14A_23100</name>
</gene>
<sequence>MDDWKTMLEVAKELDITKSLVRYHRPKLTDDEVKIQDGVTYISPQGIAKIKTFLRTPDYSDDFETIVKHQLHLIQELLITSRNSPEKNTREAIEEFREFLIRAPDSLEILHELEAKSTGTKENEFYFLLADYVEQKRRTLDNPFG</sequence>
<evidence type="ECO:0000313" key="1">
    <source>
        <dbReference type="EMBL" id="AXJ14192.1"/>
    </source>
</evidence>
<evidence type="ECO:0000313" key="2">
    <source>
        <dbReference type="Proteomes" id="UP000255411"/>
    </source>
</evidence>
<reference evidence="1 2" key="1">
    <citation type="submission" date="2017-07" db="EMBL/GenBank/DDBJ databases">
        <title>Streptococcus pluranimalium as cause of bovine abortion.</title>
        <authorList>
            <person name="Rodriguez Campos S."/>
            <person name="Gobeli Brawand S."/>
            <person name="Brodard I."/>
            <person name="Rychener L."/>
            <person name="Perreten V."/>
        </authorList>
    </citation>
    <scope>NUCLEOTIDE SEQUENCE [LARGE SCALE GENOMIC DNA]</scope>
    <source>
        <strain evidence="1 2">14A0014</strain>
    </source>
</reference>
<proteinExistence type="predicted"/>